<feature type="region of interest" description="Disordered" evidence="6">
    <location>
        <begin position="274"/>
        <end position="306"/>
    </location>
</feature>
<evidence type="ECO:0000256" key="4">
    <source>
        <dbReference type="ARBA" id="ARBA00022833"/>
    </source>
</evidence>
<dbReference type="FunFam" id="4.10.1000.10:FF:000003">
    <property type="entry name" value="Zinc finger CCCH domain-containing protein"/>
    <property type="match status" value="2"/>
</dbReference>
<protein>
    <submittedName>
        <fullName evidence="8">Zinc finger CCCH domain-containing 56-like</fullName>
    </submittedName>
</protein>
<dbReference type="STRING" id="3076.A0A2P6U1G9"/>
<dbReference type="PANTHER" id="PTHR12547">
    <property type="entry name" value="CCCH ZINC FINGER/TIS11-RELATED"/>
    <property type="match status" value="1"/>
</dbReference>
<dbReference type="Proteomes" id="UP000239899">
    <property type="component" value="Unassembled WGS sequence"/>
</dbReference>
<keyword evidence="4 5" id="KW-0862">Zinc</keyword>
<evidence type="ECO:0000256" key="6">
    <source>
        <dbReference type="SAM" id="MobiDB-lite"/>
    </source>
</evidence>
<evidence type="ECO:0000313" key="9">
    <source>
        <dbReference type="Proteomes" id="UP000239899"/>
    </source>
</evidence>
<evidence type="ECO:0000259" key="7">
    <source>
        <dbReference type="PROSITE" id="PS50103"/>
    </source>
</evidence>
<feature type="compositionally biased region" description="Gly residues" evidence="6">
    <location>
        <begin position="141"/>
        <end position="163"/>
    </location>
</feature>
<feature type="compositionally biased region" description="Polar residues" evidence="6">
    <location>
        <begin position="1"/>
        <end position="10"/>
    </location>
</feature>
<feature type="zinc finger region" description="C3H1-type" evidence="5">
    <location>
        <begin position="88"/>
        <end position="115"/>
    </location>
</feature>
<feature type="region of interest" description="Disordered" evidence="6">
    <location>
        <begin position="135"/>
        <end position="166"/>
    </location>
</feature>
<gene>
    <name evidence="8" type="ORF">C2E21_1495</name>
</gene>
<feature type="zinc finger region" description="C3H1-type" evidence="5">
    <location>
        <begin position="170"/>
        <end position="198"/>
    </location>
</feature>
<evidence type="ECO:0000256" key="1">
    <source>
        <dbReference type="ARBA" id="ARBA00022723"/>
    </source>
</evidence>
<feature type="region of interest" description="Disordered" evidence="6">
    <location>
        <begin position="1"/>
        <end position="21"/>
    </location>
</feature>
<organism evidence="8 9">
    <name type="scientific">Chlorella sorokiniana</name>
    <name type="common">Freshwater green alga</name>
    <dbReference type="NCBI Taxonomy" id="3076"/>
    <lineage>
        <taxon>Eukaryota</taxon>
        <taxon>Viridiplantae</taxon>
        <taxon>Chlorophyta</taxon>
        <taxon>core chlorophytes</taxon>
        <taxon>Trebouxiophyceae</taxon>
        <taxon>Chlorellales</taxon>
        <taxon>Chlorellaceae</taxon>
        <taxon>Chlorella clade</taxon>
        <taxon>Chlorella</taxon>
    </lineage>
</organism>
<keyword evidence="9" id="KW-1185">Reference proteome</keyword>
<dbReference type="PANTHER" id="PTHR12547:SF18">
    <property type="entry name" value="PROTEIN TIS11"/>
    <property type="match status" value="1"/>
</dbReference>
<evidence type="ECO:0000256" key="2">
    <source>
        <dbReference type="ARBA" id="ARBA00022737"/>
    </source>
</evidence>
<dbReference type="GO" id="GO:0010468">
    <property type="term" value="P:regulation of gene expression"/>
    <property type="evidence" value="ECO:0007669"/>
    <property type="project" value="UniProtKB-ARBA"/>
</dbReference>
<accession>A0A2P6U1G9</accession>
<name>A0A2P6U1G9_CHLSO</name>
<dbReference type="GO" id="GO:0008270">
    <property type="term" value="F:zinc ion binding"/>
    <property type="evidence" value="ECO:0007669"/>
    <property type="project" value="UniProtKB-KW"/>
</dbReference>
<dbReference type="InterPro" id="IPR036855">
    <property type="entry name" value="Znf_CCCH_sf"/>
</dbReference>
<dbReference type="PROSITE" id="PS50103">
    <property type="entry name" value="ZF_C3H1"/>
    <property type="match status" value="2"/>
</dbReference>
<dbReference type="EMBL" id="LHPG02000003">
    <property type="protein sequence ID" value="PRW60160.1"/>
    <property type="molecule type" value="Genomic_DNA"/>
</dbReference>
<proteinExistence type="predicted"/>
<evidence type="ECO:0000313" key="8">
    <source>
        <dbReference type="EMBL" id="PRW60160.1"/>
    </source>
</evidence>
<dbReference type="GO" id="GO:0051252">
    <property type="term" value="P:regulation of RNA metabolic process"/>
    <property type="evidence" value="ECO:0007669"/>
    <property type="project" value="UniProtKB-ARBA"/>
</dbReference>
<evidence type="ECO:0000256" key="3">
    <source>
        <dbReference type="ARBA" id="ARBA00022771"/>
    </source>
</evidence>
<dbReference type="InterPro" id="IPR000571">
    <property type="entry name" value="Znf_CCCH"/>
</dbReference>
<dbReference type="SMART" id="SM00356">
    <property type="entry name" value="ZnF_C3H1"/>
    <property type="match status" value="2"/>
</dbReference>
<dbReference type="Gene3D" id="4.10.1000.10">
    <property type="entry name" value="Zinc finger, CCCH-type"/>
    <property type="match status" value="2"/>
</dbReference>
<dbReference type="InterPro" id="IPR045877">
    <property type="entry name" value="ZFP36-like"/>
</dbReference>
<feature type="domain" description="C3H1-type" evidence="7">
    <location>
        <begin position="88"/>
        <end position="115"/>
    </location>
</feature>
<feature type="domain" description="C3H1-type" evidence="7">
    <location>
        <begin position="170"/>
        <end position="198"/>
    </location>
</feature>
<dbReference type="AlphaFoldDB" id="A0A2P6U1G9"/>
<dbReference type="GO" id="GO:0003729">
    <property type="term" value="F:mRNA binding"/>
    <property type="evidence" value="ECO:0007669"/>
    <property type="project" value="InterPro"/>
</dbReference>
<evidence type="ECO:0000256" key="5">
    <source>
        <dbReference type="PROSITE-ProRule" id="PRU00723"/>
    </source>
</evidence>
<sequence length="365" mass="38168">MAQPLQQQAWGPSMVGPEQAAGWQAGVPPEMMMQGMAAMQGVPMQMVMGPMGPMVAPMGALPPGAMAAPQLTQMLVDAARGGRSSNVFFKTRICNKWRAGSCPYGDKCTYAHGEHELRYVPPEIVAQLEANQKMQEAMAPRGGGEQQRGEEGSAGGPGAGPHGQGMQQSYYKTRLCIKYMQTGYCHKGTNCTFAHGYEDLRQPGAPMSPRMSQDPMSPGRMPMSPGGMAMMGGAPGGMMPMGMAPSAAAMAAAGRGMPMPMGMPGMMPMMAPPPQGRYAGQQQMQQRSPRAGGGYGGGGRDEATAARRRAAAMCQIAGVGEVGAEEPHPAAMQAAMNEVRSGAAFRDSPYADGVADLVRPHQGGN</sequence>
<keyword evidence="2" id="KW-0677">Repeat</keyword>
<dbReference type="OrthoDB" id="544074at2759"/>
<dbReference type="SUPFAM" id="SSF90229">
    <property type="entry name" value="CCCH zinc finger"/>
    <property type="match status" value="2"/>
</dbReference>
<comment type="caution">
    <text evidence="8">The sequence shown here is derived from an EMBL/GenBank/DDBJ whole genome shotgun (WGS) entry which is preliminary data.</text>
</comment>
<reference evidence="8 9" key="1">
    <citation type="journal article" date="2018" name="Plant J.">
        <title>Genome sequences of Chlorella sorokiniana UTEX 1602 and Micractinium conductrix SAG 241.80: implications to maltose excretion by a green alga.</title>
        <authorList>
            <person name="Arriola M.B."/>
            <person name="Velmurugan N."/>
            <person name="Zhang Y."/>
            <person name="Plunkett M.H."/>
            <person name="Hondzo H."/>
            <person name="Barney B.M."/>
        </authorList>
    </citation>
    <scope>NUCLEOTIDE SEQUENCE [LARGE SCALE GENOMIC DNA]</scope>
    <source>
        <strain evidence="9">UTEX 1602</strain>
    </source>
</reference>
<keyword evidence="1 5" id="KW-0479">Metal-binding</keyword>
<keyword evidence="3 5" id="KW-0863">Zinc-finger</keyword>
<dbReference type="Pfam" id="PF00642">
    <property type="entry name" value="zf-CCCH"/>
    <property type="match status" value="2"/>
</dbReference>